<proteinExistence type="predicted"/>
<dbReference type="HOGENOM" id="CLU_2270567_0_0_1"/>
<evidence type="ECO:0000313" key="1">
    <source>
        <dbReference type="EMBL" id="EEZ98660.1"/>
    </source>
</evidence>
<dbReference type="EMBL" id="KQ971312">
    <property type="protein sequence ID" value="EEZ98660.1"/>
    <property type="molecule type" value="Genomic_DNA"/>
</dbReference>
<organism evidence="1 2">
    <name type="scientific">Tribolium castaneum</name>
    <name type="common">Red flour beetle</name>
    <dbReference type="NCBI Taxonomy" id="7070"/>
    <lineage>
        <taxon>Eukaryota</taxon>
        <taxon>Metazoa</taxon>
        <taxon>Ecdysozoa</taxon>
        <taxon>Arthropoda</taxon>
        <taxon>Hexapoda</taxon>
        <taxon>Insecta</taxon>
        <taxon>Pterygota</taxon>
        <taxon>Neoptera</taxon>
        <taxon>Endopterygota</taxon>
        <taxon>Coleoptera</taxon>
        <taxon>Polyphaga</taxon>
        <taxon>Cucujiformia</taxon>
        <taxon>Tenebrionidae</taxon>
        <taxon>Tenebrionidae incertae sedis</taxon>
        <taxon>Tribolium</taxon>
    </lineage>
</organism>
<gene>
    <name evidence="1" type="primary">GLEAN_01190</name>
    <name evidence="1" type="ORF">TcasGA2_TC001190</name>
</gene>
<name>D6WAP0_TRICA</name>
<keyword evidence="2" id="KW-1185">Reference proteome</keyword>
<feature type="non-terminal residue" evidence="1">
    <location>
        <position position="1"/>
    </location>
</feature>
<reference evidence="1 2" key="2">
    <citation type="journal article" date="2010" name="Nucleic Acids Res.">
        <title>BeetleBase in 2010: revisions to provide comprehensive genomic information for Tribolium castaneum.</title>
        <authorList>
            <person name="Kim H.S."/>
            <person name="Murphy T."/>
            <person name="Xia J."/>
            <person name="Caragea D."/>
            <person name="Park Y."/>
            <person name="Beeman R.W."/>
            <person name="Lorenzen M.D."/>
            <person name="Butcher S."/>
            <person name="Manak J.R."/>
            <person name="Brown S.J."/>
        </authorList>
    </citation>
    <scope>GENOME REANNOTATION</scope>
    <source>
        <strain evidence="1 2">Georgia GA2</strain>
    </source>
</reference>
<dbReference type="AlphaFoldDB" id="D6WAP0"/>
<reference evidence="1 2" key="1">
    <citation type="journal article" date="2008" name="Nature">
        <title>The genome of the model beetle and pest Tribolium castaneum.</title>
        <authorList>
            <consortium name="Tribolium Genome Sequencing Consortium"/>
            <person name="Richards S."/>
            <person name="Gibbs R.A."/>
            <person name="Weinstock G.M."/>
            <person name="Brown S.J."/>
            <person name="Denell R."/>
            <person name="Beeman R.W."/>
            <person name="Gibbs R."/>
            <person name="Beeman R.W."/>
            <person name="Brown S.J."/>
            <person name="Bucher G."/>
            <person name="Friedrich M."/>
            <person name="Grimmelikhuijzen C.J."/>
            <person name="Klingler M."/>
            <person name="Lorenzen M."/>
            <person name="Richards S."/>
            <person name="Roth S."/>
            <person name="Schroder R."/>
            <person name="Tautz D."/>
            <person name="Zdobnov E.M."/>
            <person name="Muzny D."/>
            <person name="Gibbs R.A."/>
            <person name="Weinstock G.M."/>
            <person name="Attaway T."/>
            <person name="Bell S."/>
            <person name="Buhay C.J."/>
            <person name="Chandrabose M.N."/>
            <person name="Chavez D."/>
            <person name="Clerk-Blankenburg K.P."/>
            <person name="Cree A."/>
            <person name="Dao M."/>
            <person name="Davis C."/>
            <person name="Chacko J."/>
            <person name="Dinh H."/>
            <person name="Dugan-Rocha S."/>
            <person name="Fowler G."/>
            <person name="Garner T.T."/>
            <person name="Garnes J."/>
            <person name="Gnirke A."/>
            <person name="Hawes A."/>
            <person name="Hernandez J."/>
            <person name="Hines S."/>
            <person name="Holder M."/>
            <person name="Hume J."/>
            <person name="Jhangiani S.N."/>
            <person name="Joshi V."/>
            <person name="Khan Z.M."/>
            <person name="Jackson L."/>
            <person name="Kovar C."/>
            <person name="Kowis A."/>
            <person name="Lee S."/>
            <person name="Lewis L.R."/>
            <person name="Margolis J."/>
            <person name="Morgan M."/>
            <person name="Nazareth L.V."/>
            <person name="Nguyen N."/>
            <person name="Okwuonu G."/>
            <person name="Parker D."/>
            <person name="Richards S."/>
            <person name="Ruiz S.J."/>
            <person name="Santibanez J."/>
            <person name="Savard J."/>
            <person name="Scherer S.E."/>
            <person name="Schneider B."/>
            <person name="Sodergren E."/>
            <person name="Tautz D."/>
            <person name="Vattahil S."/>
            <person name="Villasana D."/>
            <person name="White C.S."/>
            <person name="Wright R."/>
            <person name="Park Y."/>
            <person name="Beeman R.W."/>
            <person name="Lord J."/>
            <person name="Oppert B."/>
            <person name="Lorenzen M."/>
            <person name="Brown S."/>
            <person name="Wang L."/>
            <person name="Savard J."/>
            <person name="Tautz D."/>
            <person name="Richards S."/>
            <person name="Weinstock G."/>
            <person name="Gibbs R.A."/>
            <person name="Liu Y."/>
            <person name="Worley K."/>
            <person name="Weinstock G."/>
            <person name="Elsik C.G."/>
            <person name="Reese J.T."/>
            <person name="Elhaik E."/>
            <person name="Landan G."/>
            <person name="Graur D."/>
            <person name="Arensburger P."/>
            <person name="Atkinson P."/>
            <person name="Beeman R.W."/>
            <person name="Beidler J."/>
            <person name="Brown S.J."/>
            <person name="Demuth J.P."/>
            <person name="Drury D.W."/>
            <person name="Du Y.Z."/>
            <person name="Fujiwara H."/>
            <person name="Lorenzen M."/>
            <person name="Maselli V."/>
            <person name="Osanai M."/>
            <person name="Park Y."/>
            <person name="Robertson H.M."/>
            <person name="Tu Z."/>
            <person name="Wang J.J."/>
            <person name="Wang S."/>
            <person name="Richards S."/>
            <person name="Song H."/>
            <person name="Zhang L."/>
            <person name="Sodergren E."/>
            <person name="Werner D."/>
            <person name="Stanke M."/>
            <person name="Morgenstern B."/>
            <person name="Solovyev V."/>
            <person name="Kosarev P."/>
            <person name="Brown G."/>
            <person name="Chen H.C."/>
            <person name="Ermolaeva O."/>
            <person name="Hlavina W."/>
            <person name="Kapustin Y."/>
            <person name="Kiryutin B."/>
            <person name="Kitts P."/>
            <person name="Maglott D."/>
            <person name="Pruitt K."/>
            <person name="Sapojnikov V."/>
            <person name="Souvorov A."/>
            <person name="Mackey A.J."/>
            <person name="Waterhouse R.M."/>
            <person name="Wyder S."/>
            <person name="Zdobnov E.M."/>
            <person name="Zdobnov E.M."/>
            <person name="Wyder S."/>
            <person name="Kriventseva E.V."/>
            <person name="Kadowaki T."/>
            <person name="Bork P."/>
            <person name="Aranda M."/>
            <person name="Bao R."/>
            <person name="Beermann A."/>
            <person name="Berns N."/>
            <person name="Bolognesi R."/>
            <person name="Bonneton F."/>
            <person name="Bopp D."/>
            <person name="Brown S.J."/>
            <person name="Bucher G."/>
            <person name="Butts T."/>
            <person name="Chaumot A."/>
            <person name="Denell R.E."/>
            <person name="Ferrier D.E."/>
            <person name="Friedrich M."/>
            <person name="Gordon C.M."/>
            <person name="Jindra M."/>
            <person name="Klingler M."/>
            <person name="Lan Q."/>
            <person name="Lattorff H.M."/>
            <person name="Laudet V."/>
            <person name="von Levetsow C."/>
            <person name="Liu Z."/>
            <person name="Lutz R."/>
            <person name="Lynch J.A."/>
            <person name="da Fonseca R.N."/>
            <person name="Posnien N."/>
            <person name="Reuter R."/>
            <person name="Roth S."/>
            <person name="Savard J."/>
            <person name="Schinko J.B."/>
            <person name="Schmitt C."/>
            <person name="Schoppmeier M."/>
            <person name="Schroder R."/>
            <person name="Shippy T.D."/>
            <person name="Simonnet F."/>
            <person name="Marques-Souza H."/>
            <person name="Tautz D."/>
            <person name="Tomoyasu Y."/>
            <person name="Trauner J."/>
            <person name="Van der Zee M."/>
            <person name="Vervoort M."/>
            <person name="Wittkopp N."/>
            <person name="Wimmer E.A."/>
            <person name="Yang X."/>
            <person name="Jones A.K."/>
            <person name="Sattelle D.B."/>
            <person name="Ebert P.R."/>
            <person name="Nelson D."/>
            <person name="Scott J.G."/>
            <person name="Beeman R.W."/>
            <person name="Muthukrishnan S."/>
            <person name="Kramer K.J."/>
            <person name="Arakane Y."/>
            <person name="Beeman R.W."/>
            <person name="Zhu Q."/>
            <person name="Hogenkamp D."/>
            <person name="Dixit R."/>
            <person name="Oppert B."/>
            <person name="Jiang H."/>
            <person name="Zou Z."/>
            <person name="Marshall J."/>
            <person name="Elpidina E."/>
            <person name="Vinokurov K."/>
            <person name="Oppert C."/>
            <person name="Zou Z."/>
            <person name="Evans J."/>
            <person name="Lu Z."/>
            <person name="Zhao P."/>
            <person name="Sumathipala N."/>
            <person name="Altincicek B."/>
            <person name="Vilcinskas A."/>
            <person name="Williams M."/>
            <person name="Hultmark D."/>
            <person name="Hetru C."/>
            <person name="Jiang H."/>
            <person name="Grimmelikhuijzen C.J."/>
            <person name="Hauser F."/>
            <person name="Cazzamali G."/>
            <person name="Williamson M."/>
            <person name="Park Y."/>
            <person name="Li B."/>
            <person name="Tanaka Y."/>
            <person name="Predel R."/>
            <person name="Neupert S."/>
            <person name="Schachtner J."/>
            <person name="Verleyen P."/>
            <person name="Raible F."/>
            <person name="Bork P."/>
            <person name="Friedrich M."/>
            <person name="Walden K.K."/>
            <person name="Robertson H.M."/>
            <person name="Angeli S."/>
            <person name="Foret S."/>
            <person name="Bucher G."/>
            <person name="Schuetz S."/>
            <person name="Maleszka R."/>
            <person name="Wimmer E.A."/>
            <person name="Beeman R.W."/>
            <person name="Lorenzen M."/>
            <person name="Tomoyasu Y."/>
            <person name="Miller S.C."/>
            <person name="Grossmann D."/>
            <person name="Bucher G."/>
        </authorList>
    </citation>
    <scope>NUCLEOTIDE SEQUENCE [LARGE SCALE GENOMIC DNA]</scope>
    <source>
        <strain evidence="1 2">Georgia GA2</strain>
    </source>
</reference>
<dbReference type="Proteomes" id="UP000007266">
    <property type="component" value="Linkage group 2"/>
</dbReference>
<evidence type="ECO:0000313" key="2">
    <source>
        <dbReference type="Proteomes" id="UP000007266"/>
    </source>
</evidence>
<sequence>TRLYQQFCVFRKADVWGTGARPVEGVIIWLFFRKSSCYVSSLDGSLLRQRTKSINGTIKGCINMHKIKTIRPTPSVGTDTAQIRKIGSSEPRLYPTISGHCGR</sequence>
<accession>D6WAP0</accession>
<protein>
    <submittedName>
        <fullName evidence="1">Uncharacterized protein</fullName>
    </submittedName>
</protein>